<organism evidence="2 3">
    <name type="scientific">Lutibacter maritimus</name>
    <dbReference type="NCBI Taxonomy" id="593133"/>
    <lineage>
        <taxon>Bacteria</taxon>
        <taxon>Pseudomonadati</taxon>
        <taxon>Bacteroidota</taxon>
        <taxon>Flavobacteriia</taxon>
        <taxon>Flavobacteriales</taxon>
        <taxon>Flavobacteriaceae</taxon>
        <taxon>Lutibacter</taxon>
    </lineage>
</organism>
<dbReference type="AlphaFoldDB" id="A0A1I6R697"/>
<dbReference type="EMBL" id="FOZP01000005">
    <property type="protein sequence ID" value="SFS60216.1"/>
    <property type="molecule type" value="Genomic_DNA"/>
</dbReference>
<reference evidence="3" key="1">
    <citation type="submission" date="2016-10" db="EMBL/GenBank/DDBJ databases">
        <authorList>
            <person name="Varghese N."/>
            <person name="Submissions S."/>
        </authorList>
    </citation>
    <scope>NUCLEOTIDE SEQUENCE [LARGE SCALE GENOMIC DNA]</scope>
    <source>
        <strain evidence="3">DSM 24450</strain>
    </source>
</reference>
<keyword evidence="3" id="KW-1185">Reference proteome</keyword>
<dbReference type="InterPro" id="IPR019613">
    <property type="entry name" value="DUF4198"/>
</dbReference>
<protein>
    <recommendedName>
        <fullName evidence="4">Ferredoxin</fullName>
    </recommendedName>
</protein>
<proteinExistence type="predicted"/>
<keyword evidence="1" id="KW-0732">Signal</keyword>
<sequence length="240" mass="27693">MKKIILSICSIFLITASSFAHYLWIETNSNGIKNKEQEIKVYFGEYTYGVIENVNGEAFLKVNNFTLWVVDPLGNKTQLKAKAEDTFYKATFTPKSNGTYTILLNNNQIDVIDYTQYDFGIFKTHYHSVAKVQVGKTKNETYNLNENGISVKDVSTSTDEVKLQVLYKNEVLTKNEVKIYVQDLWSKTLESDDNGIITFKLPFKTKYILETTKKEEIPGNYNGENYEFIWHCVTYTIPTK</sequence>
<feature type="signal peptide" evidence="1">
    <location>
        <begin position="1"/>
        <end position="22"/>
    </location>
</feature>
<evidence type="ECO:0000313" key="2">
    <source>
        <dbReference type="EMBL" id="SFS60216.1"/>
    </source>
</evidence>
<evidence type="ECO:0008006" key="4">
    <source>
        <dbReference type="Google" id="ProtNLM"/>
    </source>
</evidence>
<dbReference type="STRING" id="593133.SAMN04488006_2279"/>
<evidence type="ECO:0000313" key="3">
    <source>
        <dbReference type="Proteomes" id="UP000199312"/>
    </source>
</evidence>
<dbReference type="Pfam" id="PF10670">
    <property type="entry name" value="DUF4198"/>
    <property type="match status" value="1"/>
</dbReference>
<feature type="chain" id="PRO_5011448111" description="Ferredoxin" evidence="1">
    <location>
        <begin position="23"/>
        <end position="240"/>
    </location>
</feature>
<dbReference type="RefSeq" id="WP_090226466.1">
    <property type="nucleotide sequence ID" value="NZ_FOZP01000005.1"/>
</dbReference>
<dbReference type="OrthoDB" id="1148550at2"/>
<accession>A0A1I6R697</accession>
<dbReference type="Proteomes" id="UP000199312">
    <property type="component" value="Unassembled WGS sequence"/>
</dbReference>
<gene>
    <name evidence="2" type="ORF">SAMN04488006_2279</name>
</gene>
<evidence type="ECO:0000256" key="1">
    <source>
        <dbReference type="SAM" id="SignalP"/>
    </source>
</evidence>
<name>A0A1I6R697_9FLAO</name>